<dbReference type="Proteomes" id="UP001151760">
    <property type="component" value="Unassembled WGS sequence"/>
</dbReference>
<protein>
    <submittedName>
        <fullName evidence="4">Retrovirus-related pol polyprotein from transposon TNT 1-94</fullName>
    </submittedName>
</protein>
<feature type="region of interest" description="Disordered" evidence="2">
    <location>
        <begin position="355"/>
        <end position="376"/>
    </location>
</feature>
<dbReference type="InterPro" id="IPR036397">
    <property type="entry name" value="RNaseH_sf"/>
</dbReference>
<organism evidence="4 5">
    <name type="scientific">Tanacetum coccineum</name>
    <dbReference type="NCBI Taxonomy" id="301880"/>
    <lineage>
        <taxon>Eukaryota</taxon>
        <taxon>Viridiplantae</taxon>
        <taxon>Streptophyta</taxon>
        <taxon>Embryophyta</taxon>
        <taxon>Tracheophyta</taxon>
        <taxon>Spermatophyta</taxon>
        <taxon>Magnoliopsida</taxon>
        <taxon>eudicotyledons</taxon>
        <taxon>Gunneridae</taxon>
        <taxon>Pentapetalae</taxon>
        <taxon>asterids</taxon>
        <taxon>campanulids</taxon>
        <taxon>Asterales</taxon>
        <taxon>Asteraceae</taxon>
        <taxon>Asteroideae</taxon>
        <taxon>Anthemideae</taxon>
        <taxon>Anthemidinae</taxon>
        <taxon>Tanacetum</taxon>
    </lineage>
</organism>
<dbReference type="PANTHER" id="PTHR42648:SF21">
    <property type="entry name" value="CYSTEINE-RICH RLK (RECEPTOR-LIKE PROTEIN KINASE) 8"/>
    <property type="match status" value="1"/>
</dbReference>
<feature type="compositionally biased region" description="Basic and acidic residues" evidence="2">
    <location>
        <begin position="793"/>
        <end position="802"/>
    </location>
</feature>
<keyword evidence="1" id="KW-0645">Protease</keyword>
<keyword evidence="1" id="KW-0378">Hydrolase</keyword>
<dbReference type="Pfam" id="PF22936">
    <property type="entry name" value="Pol_BBD"/>
    <property type="match status" value="1"/>
</dbReference>
<dbReference type="EMBL" id="BQNB010008816">
    <property type="protein sequence ID" value="GJS54670.1"/>
    <property type="molecule type" value="Genomic_DNA"/>
</dbReference>
<evidence type="ECO:0000313" key="5">
    <source>
        <dbReference type="Proteomes" id="UP001151760"/>
    </source>
</evidence>
<dbReference type="PANTHER" id="PTHR42648">
    <property type="entry name" value="TRANSPOSASE, PUTATIVE-RELATED"/>
    <property type="match status" value="1"/>
</dbReference>
<dbReference type="InterPro" id="IPR054722">
    <property type="entry name" value="PolX-like_BBD"/>
</dbReference>
<accession>A0ABQ4WP81</accession>
<name>A0ABQ4WP81_9ASTR</name>
<evidence type="ECO:0000256" key="2">
    <source>
        <dbReference type="SAM" id="MobiDB-lite"/>
    </source>
</evidence>
<feature type="compositionally biased region" description="Low complexity" evidence="2">
    <location>
        <begin position="803"/>
        <end position="817"/>
    </location>
</feature>
<dbReference type="InterPro" id="IPR039537">
    <property type="entry name" value="Retrotran_Ty1/copia-like"/>
</dbReference>
<reference evidence="4" key="1">
    <citation type="journal article" date="2022" name="Int. J. Mol. Sci.">
        <title>Draft Genome of Tanacetum Coccineum: Genomic Comparison of Closely Related Tanacetum-Family Plants.</title>
        <authorList>
            <person name="Yamashiro T."/>
            <person name="Shiraishi A."/>
            <person name="Nakayama K."/>
            <person name="Satake H."/>
        </authorList>
    </citation>
    <scope>NUCLEOTIDE SEQUENCE</scope>
</reference>
<reference evidence="4" key="2">
    <citation type="submission" date="2022-01" db="EMBL/GenBank/DDBJ databases">
        <authorList>
            <person name="Yamashiro T."/>
            <person name="Shiraishi A."/>
            <person name="Satake H."/>
            <person name="Nakayama K."/>
        </authorList>
    </citation>
    <scope>NUCLEOTIDE SEQUENCE</scope>
</reference>
<comment type="caution">
    <text evidence="4">The sequence shown here is derived from an EMBL/GenBank/DDBJ whole genome shotgun (WGS) entry which is preliminary data.</text>
</comment>
<dbReference type="Gene3D" id="3.30.420.10">
    <property type="entry name" value="Ribonuclease H-like superfamily/Ribonuclease H"/>
    <property type="match status" value="1"/>
</dbReference>
<dbReference type="InterPro" id="IPR012337">
    <property type="entry name" value="RNaseH-like_sf"/>
</dbReference>
<sequence length="995" mass="109979">MCVVNILNSVNSTPTVKIVLNKGKQIWKPKGKLSDNSLNKTKRVWKATDILFANVGYQWRPTGKKFALGELCPLTKLSGKFCSKHMTGNRSKLKNFVEKFIGTFRFGNDHVGAIMGYGDYMIGDSVISRVYYVEGLGHNLFSVGQFCDSDLEVAFRKHSCFVHNMDGVDLLKGCRSTNLYTIYVNEMLRSSPICLLSKASKSKSCSKKIWLEVYQDLKFEKDHLSQLVTLAKQESSPTKPKSENTNMEVFHTLHMDLCGPIRVQSINGKKYILVIVDNYSRFIWVKFLRSNDETPEFVINFLKKIQGSLQPIKPAGNVFQPMFDEYFEQSRVNEPVPSATAVNAQVVPPGTSLSTTIAQDAPSTSASSSTSDMHHPVRHQGIAEEPTLKESPITHDALHPLFNPVTREPGSATVIIGNVNSLWLSLSSGYYKVKLDEYGDVLKNQSSVSCKGISSGGRKALYGLNAGTKAWNGTLSKVTACASNFLKGDVNPTNSLDPCRTPINGSIEMDEGGSQGDPVDQIRFRGYGLVHNVLTASRPDLYSLAESCGMSRSEEVRREKCSVSWQIDWFVWSLKKQRRIAISTQRLNFLPMSGCVLKSFDCDHSTLDKAHRHKSPFHPCAVENKVVGTLLRGNELSTCWDILTKSITKRTNTTAEQNVPAQAPIRTDEQIVPRSQWDSTSDVLNELSLLVISRSMTFLLGEGDDPALELAKKLSLDAHQEKGEGEGAEQLLEEVAIRDPVSETTPKLPEVVGKGKAIVTEEQVAHSLVDLSKKKSTTDRFILNVTESGTGSRDPKGDKEQGEVASSTVTSGVGISVHTEDQAGSDPGKTHEALAGPDPEPMQEDQTGSDSGNRNMFCLMLGPNPEHIVTTPTLPEITPFIALQLRVAKLEQDMSEVKKTDYSAAILASIKTQVPIVVDKYLGTKLDDSLLRSLSRIKKSKKCLKEIIESKGNKVNQEEIENKKQRVNGIPSSSTDKVTIERELILRMDLSKHYE</sequence>
<gene>
    <name evidence="4" type="ORF">Tco_0628032</name>
</gene>
<evidence type="ECO:0000256" key="1">
    <source>
        <dbReference type="ARBA" id="ARBA00022670"/>
    </source>
</evidence>
<evidence type="ECO:0000313" key="4">
    <source>
        <dbReference type="EMBL" id="GJS54670.1"/>
    </source>
</evidence>
<feature type="region of interest" description="Disordered" evidence="2">
    <location>
        <begin position="785"/>
        <end position="852"/>
    </location>
</feature>
<evidence type="ECO:0000259" key="3">
    <source>
        <dbReference type="Pfam" id="PF22936"/>
    </source>
</evidence>
<proteinExistence type="predicted"/>
<dbReference type="SUPFAM" id="SSF53098">
    <property type="entry name" value="Ribonuclease H-like"/>
    <property type="match status" value="1"/>
</dbReference>
<keyword evidence="5" id="KW-1185">Reference proteome</keyword>
<feature type="domain" description="Retrovirus-related Pol polyprotein from transposon TNT 1-94-like beta-barrel" evidence="3">
    <location>
        <begin position="82"/>
        <end position="148"/>
    </location>
</feature>